<dbReference type="EMBL" id="LR862148">
    <property type="protein sequence ID" value="CAD1831089.1"/>
    <property type="molecule type" value="Genomic_DNA"/>
</dbReference>
<name>A0A6V7PJS9_ANACO</name>
<dbReference type="PANTHER" id="PTHR24186:SF50">
    <property type="entry name" value="ANKYRIN REPEAT-CONTAINING PROTEIN ITN1-LIKE ISOFORM X1"/>
    <property type="match status" value="1"/>
</dbReference>
<dbReference type="PROSITE" id="PS50297">
    <property type="entry name" value="ANK_REP_REGION"/>
    <property type="match status" value="2"/>
</dbReference>
<evidence type="ECO:0000256" key="1">
    <source>
        <dbReference type="ARBA" id="ARBA00022737"/>
    </source>
</evidence>
<dbReference type="PANTHER" id="PTHR24186">
    <property type="entry name" value="PROTEIN PHOSPHATASE 1 REGULATORY SUBUNIT"/>
    <property type="match status" value="1"/>
</dbReference>
<evidence type="ECO:0000256" key="3">
    <source>
        <dbReference type="PROSITE-ProRule" id="PRU00023"/>
    </source>
</evidence>
<dbReference type="Pfam" id="PF13637">
    <property type="entry name" value="Ank_4"/>
    <property type="match status" value="1"/>
</dbReference>
<dbReference type="InterPro" id="IPR002110">
    <property type="entry name" value="Ankyrin_rpt"/>
</dbReference>
<organism evidence="5">
    <name type="scientific">Ananas comosus var. bracteatus</name>
    <name type="common">red pineapple</name>
    <dbReference type="NCBI Taxonomy" id="296719"/>
    <lineage>
        <taxon>Eukaryota</taxon>
        <taxon>Viridiplantae</taxon>
        <taxon>Streptophyta</taxon>
        <taxon>Embryophyta</taxon>
        <taxon>Tracheophyta</taxon>
        <taxon>Spermatophyta</taxon>
        <taxon>Magnoliopsida</taxon>
        <taxon>Liliopsida</taxon>
        <taxon>Poales</taxon>
        <taxon>Bromeliaceae</taxon>
        <taxon>Bromelioideae</taxon>
        <taxon>Ananas</taxon>
    </lineage>
</organism>
<dbReference type="InterPro" id="IPR036770">
    <property type="entry name" value="Ankyrin_rpt-contain_sf"/>
</dbReference>
<keyword evidence="2 3" id="KW-0040">ANK repeat</keyword>
<feature type="region of interest" description="Disordered" evidence="4">
    <location>
        <begin position="316"/>
        <end position="338"/>
    </location>
</feature>
<accession>A0A6V7PJS9</accession>
<dbReference type="Gene3D" id="1.25.40.20">
    <property type="entry name" value="Ankyrin repeat-containing domain"/>
    <property type="match status" value="2"/>
</dbReference>
<dbReference type="Pfam" id="PF12796">
    <property type="entry name" value="Ank_2"/>
    <property type="match status" value="1"/>
</dbReference>
<reference evidence="5" key="1">
    <citation type="submission" date="2020-07" db="EMBL/GenBank/DDBJ databases">
        <authorList>
            <person name="Lin J."/>
        </authorList>
    </citation>
    <scope>NUCLEOTIDE SEQUENCE</scope>
</reference>
<proteinExistence type="predicted"/>
<dbReference type="GO" id="GO:0005886">
    <property type="term" value="C:plasma membrane"/>
    <property type="evidence" value="ECO:0007669"/>
    <property type="project" value="TreeGrafter"/>
</dbReference>
<sequence length="356" mass="38487">MVRQLLKHDTSPAYVSDTEGLCPIHVASRLGRSDVVRELVNRCPDLDELVNKEGRNFFHIAVEHGSAEIVKFVCQSLLFMKMINSKDNDGNTPLRLAEASRTKPIQFVSVSGYDGDCEKFPNWKWKPAEEEEEEEEEEEDQTVFGGEMERMDDELLDALAQELPRSCRRQKLCPPYRGYFRALGARAADLCQRLLPPGGTQCGARDTAALCCKVRSRPNCVPLYLGIPPVGGGAARKTALHTEVLRVTLRATNRVGKTALHVAAEEGHVAVARVLVSADPGLAALVDNSGASPLYAAVLSKSLQVVQILIESESPAEGGKQAAETTSTGATQKISYAGPKGRTALHAAAIVQSPGS</sequence>
<dbReference type="SMART" id="SM00248">
    <property type="entry name" value="ANK"/>
    <property type="match status" value="4"/>
</dbReference>
<evidence type="ECO:0000313" key="5">
    <source>
        <dbReference type="EMBL" id="CAD1831089.1"/>
    </source>
</evidence>
<gene>
    <name evidence="5" type="ORF">CB5_LOCUS14300</name>
</gene>
<protein>
    <submittedName>
        <fullName evidence="5">Uncharacterized protein</fullName>
    </submittedName>
</protein>
<evidence type="ECO:0000256" key="2">
    <source>
        <dbReference type="ARBA" id="ARBA00023043"/>
    </source>
</evidence>
<dbReference type="AlphaFoldDB" id="A0A6V7PJS9"/>
<dbReference type="PROSITE" id="PS50088">
    <property type="entry name" value="ANK_REPEAT"/>
    <property type="match status" value="2"/>
</dbReference>
<dbReference type="SUPFAM" id="SSF48403">
    <property type="entry name" value="Ankyrin repeat"/>
    <property type="match status" value="2"/>
</dbReference>
<evidence type="ECO:0000256" key="4">
    <source>
        <dbReference type="SAM" id="MobiDB-lite"/>
    </source>
</evidence>
<feature type="compositionally biased region" description="Polar residues" evidence="4">
    <location>
        <begin position="323"/>
        <end position="334"/>
    </location>
</feature>
<keyword evidence="1" id="KW-0677">Repeat</keyword>
<feature type="repeat" description="ANK" evidence="3">
    <location>
        <begin position="255"/>
        <end position="277"/>
    </location>
</feature>
<feature type="repeat" description="ANK" evidence="3">
    <location>
        <begin position="19"/>
        <end position="51"/>
    </location>
</feature>